<keyword evidence="1" id="KW-0472">Membrane</keyword>
<feature type="transmembrane region" description="Helical" evidence="1">
    <location>
        <begin position="353"/>
        <end position="372"/>
    </location>
</feature>
<dbReference type="NCBIfam" id="NF040639">
    <property type="entry name" value="LETM1_rel_film"/>
    <property type="match status" value="1"/>
</dbReference>
<evidence type="ECO:0000259" key="2">
    <source>
        <dbReference type="Pfam" id="PF07766"/>
    </source>
</evidence>
<comment type="caution">
    <text evidence="3">The sequence shown here is derived from an EMBL/GenBank/DDBJ whole genome shotgun (WGS) entry which is preliminary data.</text>
</comment>
<dbReference type="InterPro" id="IPR033122">
    <property type="entry name" value="LETM1-like_RBD"/>
</dbReference>
<sequence length="390" mass="45055">MNPSANGWIKKLIKELSENDGYLQLSLNNFYRELKTSGFIYGSNVSVVNDAIKNNDFTHEELGKINLFLAFYYIHHNSKTTTNIIDSIIGFYHAIDDYKTSFFEGFLGRKKSAALLEDMINKRVQIDDNILTKNFNYFITNALLFVDVLAYQEYLKSNKISEAYIQELEAAIETIVLMVFDTKKDKSKYDESLIKLFESSLRYHNKSTLTYTNVIESITTELGKYYIIDIACMAFWTDKIIDSEEQKVLNTLGHDLKLKPEIIEESIKDIDTFYILNKDKVALLSSKNMIQSFYDNSSKMVINLIKRNSKRLLNELRESKELMVLLTQSTTRTLTEDEQKKVQDQLMDIMKSIPSLAIFILPGGAILLPLFVKFIPKLLPSAFDENRIEE</sequence>
<dbReference type="Pfam" id="PF07766">
    <property type="entry name" value="LETM1_RBD"/>
    <property type="match status" value="1"/>
</dbReference>
<evidence type="ECO:0000313" key="4">
    <source>
        <dbReference type="Proteomes" id="UP000612329"/>
    </source>
</evidence>
<dbReference type="AlphaFoldDB" id="A0A8J3BK55"/>
<accession>A0A8J3BK55</accession>
<evidence type="ECO:0000256" key="1">
    <source>
        <dbReference type="SAM" id="Phobius"/>
    </source>
</evidence>
<name>A0A8J3BK55_9FLAO</name>
<reference evidence="3" key="2">
    <citation type="submission" date="2020-09" db="EMBL/GenBank/DDBJ databases">
        <authorList>
            <person name="Sun Q."/>
            <person name="Ohkuma M."/>
        </authorList>
    </citation>
    <scope>NUCLEOTIDE SEQUENCE</scope>
    <source>
        <strain evidence="3">JCM 12862</strain>
    </source>
</reference>
<keyword evidence="1" id="KW-0812">Transmembrane</keyword>
<evidence type="ECO:0000313" key="3">
    <source>
        <dbReference type="EMBL" id="GGK20260.1"/>
    </source>
</evidence>
<feature type="domain" description="Letm1 RBD" evidence="2">
    <location>
        <begin position="334"/>
        <end position="387"/>
    </location>
</feature>
<keyword evidence="4" id="KW-1185">Reference proteome</keyword>
<gene>
    <name evidence="3" type="ORF">GCM10007962_12970</name>
</gene>
<dbReference type="GO" id="GO:0043022">
    <property type="term" value="F:ribosome binding"/>
    <property type="evidence" value="ECO:0007669"/>
    <property type="project" value="InterPro"/>
</dbReference>
<dbReference type="Proteomes" id="UP000612329">
    <property type="component" value="Unassembled WGS sequence"/>
</dbReference>
<reference evidence="3" key="1">
    <citation type="journal article" date="2014" name="Int. J. Syst. Evol. Microbiol.">
        <title>Complete genome sequence of Corynebacterium casei LMG S-19264T (=DSM 44701T), isolated from a smear-ripened cheese.</title>
        <authorList>
            <consortium name="US DOE Joint Genome Institute (JGI-PGF)"/>
            <person name="Walter F."/>
            <person name="Albersmeier A."/>
            <person name="Kalinowski J."/>
            <person name="Ruckert C."/>
        </authorList>
    </citation>
    <scope>NUCLEOTIDE SEQUENCE</scope>
    <source>
        <strain evidence="3">JCM 12862</strain>
    </source>
</reference>
<organism evidence="3 4">
    <name type="scientific">Yeosuana aromativorans</name>
    <dbReference type="NCBI Taxonomy" id="288019"/>
    <lineage>
        <taxon>Bacteria</taxon>
        <taxon>Pseudomonadati</taxon>
        <taxon>Bacteroidota</taxon>
        <taxon>Flavobacteriia</taxon>
        <taxon>Flavobacteriales</taxon>
        <taxon>Flavobacteriaceae</taxon>
        <taxon>Yeosuana</taxon>
    </lineage>
</organism>
<dbReference type="RefSeq" id="WP_188651198.1">
    <property type="nucleotide sequence ID" value="NZ_BMNR01000002.1"/>
</dbReference>
<protein>
    <recommendedName>
        <fullName evidence="2">Letm1 RBD domain-containing protein</fullName>
    </recommendedName>
</protein>
<dbReference type="EMBL" id="BMNR01000002">
    <property type="protein sequence ID" value="GGK20260.1"/>
    <property type="molecule type" value="Genomic_DNA"/>
</dbReference>
<keyword evidence="1" id="KW-1133">Transmembrane helix</keyword>
<proteinExistence type="predicted"/>